<proteinExistence type="predicted"/>
<dbReference type="PANTHER" id="PTHR33886:SF8">
    <property type="entry name" value="UNSATURATED RHAMNOGALACTURONAN HYDROLASE (EUROFUNG)"/>
    <property type="match status" value="1"/>
</dbReference>
<evidence type="ECO:0000313" key="2">
    <source>
        <dbReference type="EMBL" id="GEQ22506.1"/>
    </source>
</evidence>
<name>A0A512TQL1_CLOBU</name>
<sequence length="122" mass="14568">MKDYAKWMADSVIARKTDLTSYWAYEFGLTLDGIAEVWKQTKDSKYFEYIKECMDTFVNEDGTIRGYSVDEYNIDHLNNGKILLTIYQETHEEKYRKALELLRTQIAKHPRTKEGVFWHKEI</sequence>
<gene>
    <name evidence="2" type="ORF">CBU02nite_30120</name>
</gene>
<dbReference type="Pfam" id="PF07470">
    <property type="entry name" value="Glyco_hydro_88"/>
    <property type="match status" value="1"/>
</dbReference>
<dbReference type="PANTHER" id="PTHR33886">
    <property type="entry name" value="UNSATURATED RHAMNOGALACTURONAN HYDROLASE (EUROFUNG)"/>
    <property type="match status" value="1"/>
</dbReference>
<dbReference type="SUPFAM" id="SSF48208">
    <property type="entry name" value="Six-hairpin glycosidases"/>
    <property type="match status" value="1"/>
</dbReference>
<dbReference type="InterPro" id="IPR010905">
    <property type="entry name" value="Glyco_hydro_88"/>
</dbReference>
<dbReference type="EMBL" id="BKBC01000050">
    <property type="protein sequence ID" value="GEQ22506.1"/>
    <property type="molecule type" value="Genomic_DNA"/>
</dbReference>
<reference evidence="2 3" key="1">
    <citation type="submission" date="2019-07" db="EMBL/GenBank/DDBJ databases">
        <title>Whole genome shotgun sequence of Clostridium butyricum NBRC 3858.</title>
        <authorList>
            <person name="Hosoyama A."/>
            <person name="Uohara A."/>
            <person name="Ohji S."/>
            <person name="Ichikawa N."/>
        </authorList>
    </citation>
    <scope>NUCLEOTIDE SEQUENCE [LARGE SCALE GENOMIC DNA]</scope>
    <source>
        <strain evidence="2 3">NBRC 3858</strain>
    </source>
</reference>
<dbReference type="InterPro" id="IPR012341">
    <property type="entry name" value="6hp_glycosidase-like_sf"/>
</dbReference>
<evidence type="ECO:0000256" key="1">
    <source>
        <dbReference type="ARBA" id="ARBA00022801"/>
    </source>
</evidence>
<comment type="caution">
    <text evidence="2">The sequence shown here is derived from an EMBL/GenBank/DDBJ whole genome shotgun (WGS) entry which is preliminary data.</text>
</comment>
<dbReference type="InterPro" id="IPR052043">
    <property type="entry name" value="PolySaccharide_Degr_Enz"/>
</dbReference>
<dbReference type="Proteomes" id="UP000321089">
    <property type="component" value="Unassembled WGS sequence"/>
</dbReference>
<keyword evidence="1" id="KW-0378">Hydrolase</keyword>
<organism evidence="2 3">
    <name type="scientific">Clostridium butyricum</name>
    <dbReference type="NCBI Taxonomy" id="1492"/>
    <lineage>
        <taxon>Bacteria</taxon>
        <taxon>Bacillati</taxon>
        <taxon>Bacillota</taxon>
        <taxon>Clostridia</taxon>
        <taxon>Eubacteriales</taxon>
        <taxon>Clostridiaceae</taxon>
        <taxon>Clostridium</taxon>
    </lineage>
</organism>
<dbReference type="Gene3D" id="1.50.10.10">
    <property type="match status" value="1"/>
</dbReference>
<dbReference type="AlphaFoldDB" id="A0A512TQL1"/>
<dbReference type="GO" id="GO:0005975">
    <property type="term" value="P:carbohydrate metabolic process"/>
    <property type="evidence" value="ECO:0007669"/>
    <property type="project" value="InterPro"/>
</dbReference>
<dbReference type="GO" id="GO:0016787">
    <property type="term" value="F:hydrolase activity"/>
    <property type="evidence" value="ECO:0007669"/>
    <property type="project" value="UniProtKB-KW"/>
</dbReference>
<accession>A0A512TQL1</accession>
<evidence type="ECO:0000313" key="3">
    <source>
        <dbReference type="Proteomes" id="UP000321089"/>
    </source>
</evidence>
<protein>
    <submittedName>
        <fullName evidence="2">Uncharacterized protein</fullName>
    </submittedName>
</protein>
<dbReference type="InterPro" id="IPR008928">
    <property type="entry name" value="6-hairpin_glycosidase_sf"/>
</dbReference>